<dbReference type="EMBL" id="PVXP01000037">
    <property type="protein sequence ID" value="PRR84461.1"/>
    <property type="molecule type" value="Genomic_DNA"/>
</dbReference>
<organism evidence="2 3">
    <name type="scientific">Clostridium luticellarii</name>
    <dbReference type="NCBI Taxonomy" id="1691940"/>
    <lineage>
        <taxon>Bacteria</taxon>
        <taxon>Bacillati</taxon>
        <taxon>Bacillota</taxon>
        <taxon>Clostridia</taxon>
        <taxon>Eubacteriales</taxon>
        <taxon>Clostridiaceae</taxon>
        <taxon>Clostridium</taxon>
    </lineage>
</organism>
<dbReference type="OrthoDB" id="1929328at2"/>
<evidence type="ECO:0000256" key="1">
    <source>
        <dbReference type="SAM" id="Phobius"/>
    </source>
</evidence>
<evidence type="ECO:0000313" key="3">
    <source>
        <dbReference type="Proteomes" id="UP000237798"/>
    </source>
</evidence>
<gene>
    <name evidence="2" type="ORF">CLLU_23890</name>
</gene>
<feature type="transmembrane region" description="Helical" evidence="1">
    <location>
        <begin position="112"/>
        <end position="129"/>
    </location>
</feature>
<proteinExistence type="predicted"/>
<dbReference type="Proteomes" id="UP000237798">
    <property type="component" value="Unassembled WGS sequence"/>
</dbReference>
<reference evidence="2 3" key="1">
    <citation type="submission" date="2018-03" db="EMBL/GenBank/DDBJ databases">
        <title>Genome sequence of Clostridium luticellarii DSM 29923.</title>
        <authorList>
            <person name="Poehlein A."/>
            <person name="Daniel R."/>
        </authorList>
    </citation>
    <scope>NUCLEOTIDE SEQUENCE [LARGE SCALE GENOMIC DNA]</scope>
    <source>
        <strain evidence="2 3">DSM 29923</strain>
    </source>
</reference>
<name>A0A2T0BKP7_9CLOT</name>
<comment type="caution">
    <text evidence="2">The sequence shown here is derived from an EMBL/GenBank/DDBJ whole genome shotgun (WGS) entry which is preliminary data.</text>
</comment>
<protein>
    <submittedName>
        <fullName evidence="2">Uncharacterized protein</fullName>
    </submittedName>
</protein>
<feature type="transmembrane region" description="Helical" evidence="1">
    <location>
        <begin position="60"/>
        <end position="79"/>
    </location>
</feature>
<dbReference type="AlphaFoldDB" id="A0A2T0BKP7"/>
<feature type="transmembrane region" description="Helical" evidence="1">
    <location>
        <begin position="141"/>
        <end position="160"/>
    </location>
</feature>
<sequence>MFKKKDEREKSADAVAVQYSYLIVLLLMFCLIIVQSLFGDIGVFYGRHVRIYIDGGIREGFTFIMSTQIIITFISQMIINRRFGGERSPIVSGDHKFRFMDEREKMVSTKSIEISMVYTFVYLVIWSVMDIIKNSVLGPAAIMLIFTFIFYMLAKFLALVKLGG</sequence>
<evidence type="ECO:0000313" key="2">
    <source>
        <dbReference type="EMBL" id="PRR84461.1"/>
    </source>
</evidence>
<keyword evidence="3" id="KW-1185">Reference proteome</keyword>
<keyword evidence="1" id="KW-0472">Membrane</keyword>
<keyword evidence="1" id="KW-1133">Transmembrane helix</keyword>
<keyword evidence="1" id="KW-0812">Transmembrane</keyword>
<accession>A0A2T0BKP7</accession>
<feature type="transmembrane region" description="Helical" evidence="1">
    <location>
        <begin position="21"/>
        <end position="45"/>
    </location>
</feature>
<dbReference type="RefSeq" id="WP_106010004.1">
    <property type="nucleotide sequence ID" value="NZ_JALCPJ010000047.1"/>
</dbReference>